<dbReference type="InterPro" id="IPR037165">
    <property type="entry name" value="AldOxase/xan_DH_Mopterin-bd_sf"/>
</dbReference>
<keyword evidence="4 12" id="KW-0500">Molybdenum</keyword>
<dbReference type="Pfam" id="PF03450">
    <property type="entry name" value="CO_deh_flav_C"/>
    <property type="match status" value="1"/>
</dbReference>
<evidence type="ECO:0000256" key="8">
    <source>
        <dbReference type="ARBA" id="ARBA00023140"/>
    </source>
</evidence>
<dbReference type="Gene3D" id="3.30.365.10">
    <property type="entry name" value="Aldehyde oxidase/xanthine dehydrogenase, molybdopterin binding domain"/>
    <property type="match status" value="4"/>
</dbReference>
<feature type="binding site" evidence="12">
    <location>
        <position position="74"/>
    </location>
    <ligand>
        <name>[2Fe-2S] cluster</name>
        <dbReference type="ChEBI" id="CHEBI:190135"/>
        <label>1</label>
    </ligand>
</feature>
<dbReference type="InterPro" id="IPR008274">
    <property type="entry name" value="AldOxase/xan_DH_MoCoBD1"/>
</dbReference>
<keyword evidence="11" id="KW-0285">Flavoprotein</keyword>
<dbReference type="InterPro" id="IPR046867">
    <property type="entry name" value="AldOxase/xan_DH_MoCoBD2"/>
</dbReference>
<dbReference type="GO" id="GO:0005506">
    <property type="term" value="F:iron ion binding"/>
    <property type="evidence" value="ECO:0007669"/>
    <property type="project" value="InterPro"/>
</dbReference>
<name>A0A7R8YQK6_HERIL</name>
<proteinExistence type="inferred from homology"/>
<keyword evidence="12" id="KW-0408">Iron</keyword>
<feature type="binding site" evidence="12">
    <location>
        <position position="723"/>
    </location>
    <ligand>
        <name>Mo-molybdopterin</name>
        <dbReference type="ChEBI" id="CHEBI:71302"/>
    </ligand>
    <ligandPart>
        <name>Mo</name>
        <dbReference type="ChEBI" id="CHEBI:28685"/>
    </ligandPart>
</feature>
<dbReference type="FunFam" id="3.30.390.50:FF:000003">
    <property type="entry name" value="Aldehyde oxidase1"/>
    <property type="match status" value="1"/>
</dbReference>
<feature type="binding site" evidence="12">
    <location>
        <position position="1020"/>
    </location>
    <ligand>
        <name>Mo-molybdopterin</name>
        <dbReference type="ChEBI" id="CHEBI:71302"/>
    </ligand>
    <ligandPart>
        <name>Mo</name>
        <dbReference type="ChEBI" id="CHEBI:28685"/>
    </ligandPart>
</feature>
<dbReference type="InParanoid" id="A0A7R8YQK6"/>
<comment type="cofactor">
    <cofactor evidence="9">
        <name>[2Fe-2S] cluster</name>
        <dbReference type="ChEBI" id="CHEBI:190135"/>
    </cofactor>
</comment>
<evidence type="ECO:0000256" key="11">
    <source>
        <dbReference type="PIRSR" id="PIRSR000127-2"/>
    </source>
</evidence>
<dbReference type="Gene3D" id="3.30.390.50">
    <property type="entry name" value="CO dehydrogenase flavoprotein, C-terminal domain"/>
    <property type="match status" value="1"/>
</dbReference>
<dbReference type="Gene3D" id="3.30.465.10">
    <property type="match status" value="1"/>
</dbReference>
<comment type="similarity">
    <text evidence="2">Belongs to the xanthine dehydrogenase family.</text>
</comment>
<dbReference type="InterPro" id="IPR036884">
    <property type="entry name" value="2Fe-2S-bd_dom_sf"/>
</dbReference>
<feature type="binding site" evidence="12">
    <location>
        <position position="66"/>
    </location>
    <ligand>
        <name>[2Fe-2S] cluster</name>
        <dbReference type="ChEBI" id="CHEBI:190135"/>
        <label>1</label>
    </ligand>
</feature>
<dbReference type="InterPro" id="IPR036683">
    <property type="entry name" value="CO_DH_flav_C_dom_sf"/>
</dbReference>
<dbReference type="InterPro" id="IPR002888">
    <property type="entry name" value="2Fe-2S-bd"/>
</dbReference>
<feature type="binding site" evidence="12">
    <location>
        <position position="71"/>
    </location>
    <ligand>
        <name>[2Fe-2S] cluster</name>
        <dbReference type="ChEBI" id="CHEBI:190135"/>
        <label>1</label>
    </ligand>
</feature>
<dbReference type="PANTHER" id="PTHR11908:SF132">
    <property type="entry name" value="ALDEHYDE OXIDASE 1-RELATED"/>
    <property type="match status" value="1"/>
</dbReference>
<dbReference type="Gene3D" id="1.10.150.120">
    <property type="entry name" value="[2Fe-2S]-binding domain"/>
    <property type="match status" value="1"/>
</dbReference>
<comment type="subcellular location">
    <subcellularLocation>
        <location evidence="1">Peroxisome</location>
    </subcellularLocation>
</comment>
<dbReference type="InterPro" id="IPR012675">
    <property type="entry name" value="Beta-grasp_dom_sf"/>
</dbReference>
<keyword evidence="12" id="KW-0479">Metal-binding</keyword>
<comment type="cofactor">
    <cofactor evidence="12">
        <name>[2Fe-2S] cluster</name>
        <dbReference type="ChEBI" id="CHEBI:190135"/>
    </cofactor>
    <text evidence="12">Binds 2 [2Fe-2S] clusters.</text>
</comment>
<dbReference type="AlphaFoldDB" id="A0A7R8YQK6"/>
<dbReference type="Pfam" id="PF20256">
    <property type="entry name" value="MoCoBD_2"/>
    <property type="match status" value="2"/>
</dbReference>
<comment type="subunit">
    <text evidence="3">Homodimer.</text>
</comment>
<dbReference type="Pfam" id="PF02738">
    <property type="entry name" value="MoCoBD_1"/>
    <property type="match status" value="1"/>
</dbReference>
<evidence type="ECO:0000313" key="14">
    <source>
        <dbReference type="EMBL" id="CAD7078509.1"/>
    </source>
</evidence>
<dbReference type="PIRSF" id="PIRSF000127">
    <property type="entry name" value="Xanthine_DH"/>
    <property type="match status" value="1"/>
</dbReference>
<comment type="cofactor">
    <cofactor evidence="11">
        <name>FAD</name>
        <dbReference type="ChEBI" id="CHEBI:57692"/>
    </cofactor>
</comment>
<dbReference type="InterPro" id="IPR036010">
    <property type="entry name" value="2Fe-2S_ferredoxin-like_sf"/>
</dbReference>
<dbReference type="InterPro" id="IPR036856">
    <property type="entry name" value="Ald_Oxase/Xan_DH_a/b_sf"/>
</dbReference>
<evidence type="ECO:0000256" key="12">
    <source>
        <dbReference type="PIRSR" id="PIRSR000127-3"/>
    </source>
</evidence>
<dbReference type="Gene3D" id="3.90.1170.50">
    <property type="entry name" value="Aldehyde oxidase/xanthine dehydrogenase, a/b hammerhead"/>
    <property type="match status" value="1"/>
</dbReference>
<feature type="binding site" evidence="12">
    <location>
        <position position="868"/>
    </location>
    <ligand>
        <name>Mo-molybdopterin</name>
        <dbReference type="ChEBI" id="CHEBI:71302"/>
    </ligand>
    <ligandPart>
        <name>Mo</name>
        <dbReference type="ChEBI" id="CHEBI:28685"/>
    </ligandPart>
</feature>
<dbReference type="SUPFAM" id="SSF54292">
    <property type="entry name" value="2Fe-2S ferredoxin-like"/>
    <property type="match status" value="1"/>
</dbReference>
<evidence type="ECO:0000256" key="9">
    <source>
        <dbReference type="ARBA" id="ARBA00034078"/>
    </source>
</evidence>
<dbReference type="SUPFAM" id="SSF56176">
    <property type="entry name" value="FAD-binding/transporter-associated domain-like"/>
    <property type="match status" value="1"/>
</dbReference>
<evidence type="ECO:0000259" key="13">
    <source>
        <dbReference type="PROSITE" id="PS51387"/>
    </source>
</evidence>
<feature type="binding site" evidence="12">
    <location>
        <position position="172"/>
    </location>
    <ligand>
        <name>[2Fe-2S] cluster</name>
        <dbReference type="ChEBI" id="CHEBI:190135"/>
        <label>2</label>
    </ligand>
</feature>
<keyword evidence="15" id="KW-1185">Reference proteome</keyword>
<dbReference type="InterPro" id="IPR016208">
    <property type="entry name" value="Ald_Oxase/xanthine_DH-like"/>
</dbReference>
<reference evidence="14 15" key="1">
    <citation type="submission" date="2020-11" db="EMBL/GenBank/DDBJ databases">
        <authorList>
            <person name="Wallbank WR R."/>
            <person name="Pardo Diaz C."/>
            <person name="Kozak K."/>
            <person name="Martin S."/>
            <person name="Jiggins C."/>
            <person name="Moest M."/>
            <person name="Warren A I."/>
            <person name="Generalovic N T."/>
            <person name="Byers J.R.P. K."/>
            <person name="Montejo-Kovacevich G."/>
            <person name="Yen C E."/>
        </authorList>
    </citation>
    <scope>NUCLEOTIDE SEQUENCE [LARGE SCALE GENOMIC DNA]</scope>
</reference>
<feature type="binding site" evidence="12">
    <location>
        <position position="136"/>
    </location>
    <ligand>
        <name>[2Fe-2S] cluster</name>
        <dbReference type="ChEBI" id="CHEBI:190135"/>
        <label>2</label>
    </ligand>
</feature>
<feature type="binding site" evidence="12">
    <location>
        <position position="96"/>
    </location>
    <ligand>
        <name>[2Fe-2S] cluster</name>
        <dbReference type="ChEBI" id="CHEBI:190135"/>
        <label>1</label>
    </ligand>
</feature>
<dbReference type="SUPFAM" id="SSF56003">
    <property type="entry name" value="Molybdenum cofactor-binding domain"/>
    <property type="match status" value="1"/>
</dbReference>
<feature type="binding site" evidence="11">
    <location>
        <position position="414"/>
    </location>
    <ligand>
        <name>FAD</name>
        <dbReference type="ChEBI" id="CHEBI:57692"/>
    </ligand>
</feature>
<evidence type="ECO:0000256" key="2">
    <source>
        <dbReference type="ARBA" id="ARBA00006849"/>
    </source>
</evidence>
<dbReference type="InterPro" id="IPR016169">
    <property type="entry name" value="FAD-bd_PCMH_sub2"/>
</dbReference>
<organism evidence="14 15">
    <name type="scientific">Hermetia illucens</name>
    <name type="common">Black soldier fly</name>
    <dbReference type="NCBI Taxonomy" id="343691"/>
    <lineage>
        <taxon>Eukaryota</taxon>
        <taxon>Metazoa</taxon>
        <taxon>Ecdysozoa</taxon>
        <taxon>Arthropoda</taxon>
        <taxon>Hexapoda</taxon>
        <taxon>Insecta</taxon>
        <taxon>Pterygota</taxon>
        <taxon>Neoptera</taxon>
        <taxon>Endopterygota</taxon>
        <taxon>Diptera</taxon>
        <taxon>Brachycera</taxon>
        <taxon>Stratiomyomorpha</taxon>
        <taxon>Stratiomyidae</taxon>
        <taxon>Hermetiinae</taxon>
        <taxon>Hermetia</taxon>
    </lineage>
</organism>
<sequence length="1231" mass="137940">MSEEDRLEAFTTTKLLNPQSTGYLQREKVFDEKLQEVMKPEEYPADITLNTFIREYAKLFGTKFYCLEGGCSCCTVTVRTHHPVSNKYYSRAANSCLVLLNICHGWDIVTIEGLGDRRSGYHPLQERLAQFNGTQCGYCSPGMIMNMFSLLEASGGKVSAEEIENSFGGNLCRCTGYRPILETMKSFASDCDYEFVEKECDIEDLRLCSKIGQICDRKCSIPKIAKVDDQRVWYHPRSLSEIFQIFEDIHERRYTLIAGGTAHGVYRRDPNIEVFIEVNNVTELHSYKIGDVVELGANVTLTGMMRVLKEAAARPGFEYFEETLRHLDLVASVQIRNFGTIAGNLMTKHDHNGFVSDIFTILLSIDARIVVANPSSQVERSLIEFFKSDMRHRIIVKIILPQWNKSTTLYGSYKILPRAQHAHALVNAGFHFTFSGSQINSSRIAFGGINPNFTESHATVEFFEGRNLFDPDTFTQSLEILGAELQPDWILPAASPEFRRRLALGLFYKFLIKNAPEGLVKVTYRSGGHLLQRPVSSGTQYFDTNKKEWPPQEFMLLSRKLIPSEALAMPGVIAFYSAKDIPGTNSFVAVGLLYLYENEELFCADIVKYHSQPVGIILAKSNELAKLASTRVRILYAHNKTGQEIKSTVKDVVDHKHIIEYNEETACGGMNSAGMKKSEGILIKPKRIRGYFEMGGQFHFSIETQTTVSIPREDGLLLYSATQWMDLVQASITNALNIPDNRIEVEVRRLGGSFGCKISRSNHVAVACALASWLSNRPVRFVQSIESNMRTSGKRIACISNYTLSVDEQGRIQSYTLNFYEDSGVTKNESPVEGYTIPAVPNCYQRTASWIISGNDVLTDAPSHSWCRAPGTLEGISMTENVMEHVAWAVKMDPVDVRLNNIPEASDVKGLLVDFIKDADYRLRRKDIDIFNAENRWRKRGIGVSLMRFPISYEMQMSAAVAIYHYDGTVLISHGGVEMGQGINTKAAQVAAYTFEIPLQMVSVSASNTFSGANSIFTGGSIGSETVCFGVQKACNELLTRMKPVRDKMGSPTWLQLVQRCYEEHVNLFSQQIHHAGDLEPYDTWGMSCTEIGDTGESLSPLIDVGQIEGGFVQGLGYWLMEKLVYDRQTGELTTFNSWEYHVPGAKDIPIDFRVKLFQKRPNRGGFLGSKTTGELGICLSISALFALRHALNSARKDVGIDEWYHLGAPTTIEDIVLAAGHTKRDFKLNI</sequence>
<dbReference type="PANTHER" id="PTHR11908">
    <property type="entry name" value="XANTHINE DEHYDROGENASE"/>
    <property type="match status" value="1"/>
</dbReference>
<keyword evidence="11" id="KW-0274">FAD</keyword>
<dbReference type="SUPFAM" id="SSF54665">
    <property type="entry name" value="CO dehydrogenase molybdoprotein N-domain-like"/>
    <property type="match status" value="1"/>
</dbReference>
<dbReference type="InterPro" id="IPR016166">
    <property type="entry name" value="FAD-bd_PCMH"/>
</dbReference>
<dbReference type="GO" id="GO:0016491">
    <property type="term" value="F:oxidoreductase activity"/>
    <property type="evidence" value="ECO:0007669"/>
    <property type="project" value="UniProtKB-KW"/>
</dbReference>
<evidence type="ECO:0000256" key="7">
    <source>
        <dbReference type="ARBA" id="ARBA00023014"/>
    </source>
</evidence>
<dbReference type="Gene3D" id="3.10.20.30">
    <property type="match status" value="1"/>
</dbReference>
<dbReference type="GO" id="GO:0071949">
    <property type="term" value="F:FAD binding"/>
    <property type="evidence" value="ECO:0007669"/>
    <property type="project" value="InterPro"/>
</dbReference>
<comment type="cofactor">
    <cofactor evidence="12">
        <name>Mo-molybdopterin</name>
        <dbReference type="ChEBI" id="CHEBI:71302"/>
    </cofactor>
    <text evidence="12">Binds 1 Mo-molybdopterin (Mo-MPT) cofactor per subunit.</text>
</comment>
<accession>A0A7R8YQK6</accession>
<dbReference type="InterPro" id="IPR002346">
    <property type="entry name" value="Mopterin_DH_FAD-bd"/>
</dbReference>
<dbReference type="Pfam" id="PF01315">
    <property type="entry name" value="Ald_Xan_dh_C"/>
    <property type="match status" value="1"/>
</dbReference>
<dbReference type="SUPFAM" id="SSF47741">
    <property type="entry name" value="CO dehydrogenase ISP C-domain like"/>
    <property type="match status" value="1"/>
</dbReference>
<gene>
    <name evidence="14" type="ORF">HERILL_LOCUS1770</name>
</gene>
<dbReference type="InterPro" id="IPR005107">
    <property type="entry name" value="CO_DH_flav_C"/>
</dbReference>
<dbReference type="GO" id="GO:0005777">
    <property type="term" value="C:peroxisome"/>
    <property type="evidence" value="ECO:0007669"/>
    <property type="project" value="UniProtKB-SubCell"/>
</dbReference>
<dbReference type="SUPFAM" id="SSF55447">
    <property type="entry name" value="CO dehydrogenase flavoprotein C-terminal domain-like"/>
    <property type="match status" value="1"/>
</dbReference>
<feature type="active site" description="Proton acceptor" evidence="10">
    <location>
        <position position="1175"/>
    </location>
</feature>
<keyword evidence="5 12" id="KW-0001">2Fe-2S</keyword>
<keyword evidence="8" id="KW-0576">Peroxisome</keyword>
<evidence type="ECO:0000256" key="10">
    <source>
        <dbReference type="PIRSR" id="PIRSR000127-1"/>
    </source>
</evidence>
<dbReference type="Pfam" id="PF01799">
    <property type="entry name" value="Fer2_2"/>
    <property type="match status" value="1"/>
</dbReference>
<dbReference type="FunFam" id="3.30.365.10:FF:000008">
    <property type="entry name" value="Aldehyde oxidase1"/>
    <property type="match status" value="1"/>
</dbReference>
<feature type="binding site" evidence="12">
    <location>
        <position position="174"/>
    </location>
    <ligand>
        <name>[2Fe-2S] cluster</name>
        <dbReference type="ChEBI" id="CHEBI:190135"/>
        <label>2</label>
    </ligand>
</feature>
<dbReference type="InterPro" id="IPR000674">
    <property type="entry name" value="Ald_Oxase/Xan_DH_a/b"/>
</dbReference>
<keyword evidence="7 12" id="KW-0411">Iron-sulfur</keyword>
<evidence type="ECO:0000256" key="5">
    <source>
        <dbReference type="ARBA" id="ARBA00022714"/>
    </source>
</evidence>
<evidence type="ECO:0000256" key="4">
    <source>
        <dbReference type="ARBA" id="ARBA00022505"/>
    </source>
</evidence>
<evidence type="ECO:0000256" key="6">
    <source>
        <dbReference type="ARBA" id="ARBA00023002"/>
    </source>
</evidence>
<feature type="binding site" evidence="12">
    <location>
        <position position="754"/>
    </location>
    <ligand>
        <name>Mo-molybdopterin</name>
        <dbReference type="ChEBI" id="CHEBI:71302"/>
    </ligand>
    <ligandPart>
        <name>Mo</name>
        <dbReference type="ChEBI" id="CHEBI:28685"/>
    </ligandPart>
</feature>
<evidence type="ECO:0000256" key="3">
    <source>
        <dbReference type="ARBA" id="ARBA00011738"/>
    </source>
</evidence>
<protein>
    <recommendedName>
        <fullName evidence="13">FAD-binding PCMH-type domain-containing protein</fullName>
    </recommendedName>
</protein>
<dbReference type="SMART" id="SM01008">
    <property type="entry name" value="Ald_Xan_dh_C"/>
    <property type="match status" value="1"/>
</dbReference>
<dbReference type="Proteomes" id="UP000594454">
    <property type="component" value="Chromosome 1"/>
</dbReference>
<dbReference type="EMBL" id="LR899009">
    <property type="protein sequence ID" value="CAD7078509.1"/>
    <property type="molecule type" value="Genomic_DNA"/>
</dbReference>
<feature type="binding site" evidence="12">
    <location>
        <position position="139"/>
    </location>
    <ligand>
        <name>[2Fe-2S] cluster</name>
        <dbReference type="ChEBI" id="CHEBI:190135"/>
        <label>2</label>
    </ligand>
</feature>
<dbReference type="Pfam" id="PF00941">
    <property type="entry name" value="FAD_binding_5"/>
    <property type="match status" value="1"/>
</dbReference>
<dbReference type="GO" id="GO:0051537">
    <property type="term" value="F:2 iron, 2 sulfur cluster binding"/>
    <property type="evidence" value="ECO:0007669"/>
    <property type="project" value="UniProtKB-KW"/>
</dbReference>
<evidence type="ECO:0000256" key="1">
    <source>
        <dbReference type="ARBA" id="ARBA00004275"/>
    </source>
</evidence>
<feature type="domain" description="FAD-binding PCMH-type" evidence="13">
    <location>
        <begin position="226"/>
        <end position="405"/>
    </location>
</feature>
<keyword evidence="6" id="KW-0560">Oxidoreductase</keyword>
<dbReference type="OrthoDB" id="8300278at2759"/>
<dbReference type="PROSITE" id="PS51387">
    <property type="entry name" value="FAD_PCMH"/>
    <property type="match status" value="1"/>
</dbReference>
<dbReference type="InterPro" id="IPR036318">
    <property type="entry name" value="FAD-bd_PCMH-like_sf"/>
</dbReference>
<dbReference type="SMART" id="SM01092">
    <property type="entry name" value="CO_deh_flav_C"/>
    <property type="match status" value="1"/>
</dbReference>
<evidence type="ECO:0000313" key="15">
    <source>
        <dbReference type="Proteomes" id="UP000594454"/>
    </source>
</evidence>
<dbReference type="FunFam" id="3.30.365.10:FF:000001">
    <property type="entry name" value="Xanthine dehydrogenase oxidase"/>
    <property type="match status" value="1"/>
</dbReference>